<gene>
    <name evidence="2" type="ORF">SAMN04489858_11337</name>
</gene>
<feature type="region of interest" description="Disordered" evidence="1">
    <location>
        <begin position="293"/>
        <end position="313"/>
    </location>
</feature>
<dbReference type="RefSeq" id="WP_090736862.1">
    <property type="nucleotide sequence ID" value="NZ_FOHO01000013.1"/>
</dbReference>
<dbReference type="Gene3D" id="1.25.40.10">
    <property type="entry name" value="Tetratricopeptide repeat domain"/>
    <property type="match status" value="1"/>
</dbReference>
<protein>
    <submittedName>
        <fullName evidence="2">Predicted methyltransferase, contains TPR repeat</fullName>
    </submittedName>
</protein>
<dbReference type="PANTHER" id="PTHR43861:SF1">
    <property type="entry name" value="TRANS-ACONITATE 2-METHYLTRANSFERASE"/>
    <property type="match status" value="1"/>
</dbReference>
<dbReference type="SUPFAM" id="SSF53335">
    <property type="entry name" value="S-adenosyl-L-methionine-dependent methyltransferases"/>
    <property type="match status" value="1"/>
</dbReference>
<dbReference type="OrthoDB" id="9765084at2"/>
<keyword evidence="3" id="KW-1185">Reference proteome</keyword>
<evidence type="ECO:0000256" key="1">
    <source>
        <dbReference type="SAM" id="MobiDB-lite"/>
    </source>
</evidence>
<reference evidence="2 3" key="1">
    <citation type="submission" date="2016-10" db="EMBL/GenBank/DDBJ databases">
        <authorList>
            <person name="de Groot N.N."/>
        </authorList>
    </citation>
    <scope>NUCLEOTIDE SEQUENCE [LARGE SCALE GENOMIC DNA]</scope>
    <source>
        <strain evidence="2 3">DSM 17862</strain>
    </source>
</reference>
<feature type="compositionally biased region" description="Basic and acidic residues" evidence="1">
    <location>
        <begin position="298"/>
        <end position="313"/>
    </location>
</feature>
<keyword evidence="2" id="KW-0489">Methyltransferase</keyword>
<evidence type="ECO:0000313" key="3">
    <source>
        <dbReference type="Proteomes" id="UP000199180"/>
    </source>
</evidence>
<dbReference type="GO" id="GO:0032259">
    <property type="term" value="P:methylation"/>
    <property type="evidence" value="ECO:0007669"/>
    <property type="project" value="UniProtKB-KW"/>
</dbReference>
<evidence type="ECO:0000313" key="2">
    <source>
        <dbReference type="EMBL" id="SET88802.1"/>
    </source>
</evidence>
<dbReference type="InterPro" id="IPR011990">
    <property type="entry name" value="TPR-like_helical_dom_sf"/>
</dbReference>
<keyword evidence="2" id="KW-0808">Transferase</keyword>
<dbReference type="EMBL" id="FOHO01000013">
    <property type="protein sequence ID" value="SET88802.1"/>
    <property type="molecule type" value="Genomic_DNA"/>
</dbReference>
<dbReference type="STRING" id="364199.SAMN04489858_11337"/>
<dbReference type="AlphaFoldDB" id="A0A1I0HXJ0"/>
<name>A0A1I0HXJ0_9RHOB</name>
<dbReference type="GO" id="GO:0008168">
    <property type="term" value="F:methyltransferase activity"/>
    <property type="evidence" value="ECO:0007669"/>
    <property type="project" value="UniProtKB-KW"/>
</dbReference>
<dbReference type="CDD" id="cd02440">
    <property type="entry name" value="AdoMet_MTases"/>
    <property type="match status" value="1"/>
</dbReference>
<dbReference type="Proteomes" id="UP000199180">
    <property type="component" value="Unassembled WGS sequence"/>
</dbReference>
<dbReference type="PANTHER" id="PTHR43861">
    <property type="entry name" value="TRANS-ACONITATE 2-METHYLTRANSFERASE-RELATED"/>
    <property type="match status" value="1"/>
</dbReference>
<dbReference type="SUPFAM" id="SSF48452">
    <property type="entry name" value="TPR-like"/>
    <property type="match status" value="1"/>
</dbReference>
<dbReference type="Gene3D" id="3.40.50.150">
    <property type="entry name" value="Vaccinia Virus protein VP39"/>
    <property type="match status" value="1"/>
</dbReference>
<sequence length="313" mass="34248">MSFLSLSSGDLIADRRAEYAEAFLPDHPATAAEIYQQALELRPDWVAGWFRLGEIRMKADLPDAAGAFQTALRLDPRDRLGAALCLDLLRGRSLADSMPSAFVETLFDQYAAGFEDALVDRLDYRAPQLLAEGLDGRFGRTLDLGCGTGLMAVHLRARCDWLEGWDISAEMLREAAAKGLYDRLEKADLSALTPQADTWDLITAADVFAYLGALEQIVGWVAAALRPGGRFAFTVEAHDGDEAYVLRPSRRFAHASAHLSDLLDRAGFDARLTPAILRQDRGQPIHGLVVQATRRGRPPADDGQRGDVARAEA</sequence>
<organism evidence="2 3">
    <name type="scientific">Paracoccus homiensis</name>
    <dbReference type="NCBI Taxonomy" id="364199"/>
    <lineage>
        <taxon>Bacteria</taxon>
        <taxon>Pseudomonadati</taxon>
        <taxon>Pseudomonadota</taxon>
        <taxon>Alphaproteobacteria</taxon>
        <taxon>Rhodobacterales</taxon>
        <taxon>Paracoccaceae</taxon>
        <taxon>Paracoccus</taxon>
    </lineage>
</organism>
<dbReference type="InterPro" id="IPR029063">
    <property type="entry name" value="SAM-dependent_MTases_sf"/>
</dbReference>
<proteinExistence type="predicted"/>
<dbReference type="Pfam" id="PF13489">
    <property type="entry name" value="Methyltransf_23"/>
    <property type="match status" value="1"/>
</dbReference>
<accession>A0A1I0HXJ0</accession>